<comment type="caution">
    <text evidence="1">The sequence shown here is derived from an EMBL/GenBank/DDBJ whole genome shotgun (WGS) entry which is preliminary data.</text>
</comment>
<evidence type="ECO:0000313" key="1">
    <source>
        <dbReference type="EMBL" id="MFC0865518.1"/>
    </source>
</evidence>
<dbReference type="Proteomes" id="UP001589870">
    <property type="component" value="Unassembled WGS sequence"/>
</dbReference>
<evidence type="ECO:0000313" key="2">
    <source>
        <dbReference type="Proteomes" id="UP001589870"/>
    </source>
</evidence>
<dbReference type="EMBL" id="JBHMQT010000056">
    <property type="protein sequence ID" value="MFC0865518.1"/>
    <property type="molecule type" value="Genomic_DNA"/>
</dbReference>
<keyword evidence="2" id="KW-1185">Reference proteome</keyword>
<organism evidence="1 2">
    <name type="scientific">Sphaerimonospora cavernae</name>
    <dbReference type="NCBI Taxonomy" id="1740611"/>
    <lineage>
        <taxon>Bacteria</taxon>
        <taxon>Bacillati</taxon>
        <taxon>Actinomycetota</taxon>
        <taxon>Actinomycetes</taxon>
        <taxon>Streptosporangiales</taxon>
        <taxon>Streptosporangiaceae</taxon>
        <taxon>Sphaerimonospora</taxon>
    </lineage>
</organism>
<proteinExistence type="predicted"/>
<name>A0ABV6UBK6_9ACTN</name>
<protein>
    <submittedName>
        <fullName evidence="1">Uncharacterized protein</fullName>
    </submittedName>
</protein>
<reference evidence="1 2" key="1">
    <citation type="submission" date="2024-09" db="EMBL/GenBank/DDBJ databases">
        <authorList>
            <person name="Sun Q."/>
            <person name="Mori K."/>
        </authorList>
    </citation>
    <scope>NUCLEOTIDE SEQUENCE [LARGE SCALE GENOMIC DNA]</scope>
    <source>
        <strain evidence="1 2">TBRC 1851</strain>
    </source>
</reference>
<accession>A0ABV6UBK6</accession>
<sequence length="434" mass="49311">MNSLVQSGMPWLSARGAVRAQLMVMDLPRAGTVKPLPQELLDGGTDWRCYLAALGHPVKVTRSEINKFITQVPLPVLDDLIDLGLVGRAEQPWRLRRNPDEQIYVRARLAPETITENEARQIQWQEMERRHAFLEGRDLAGDDVYALLAGLWRGDVDVRLRSMVPAEQQALLDQIQHGAQVGRWPQRLVDDHSLWGALAALWTPTETVEAKRSEFHTWRGLFLCYRYILVGNFKKATTQVEKLMEAAAAVDENGEWMLDRSTFAEIHNMGAYLAQQHNELDLAVKLLSDRDVACDEVAARNLTLVRKRRETLVNDREDWQNPYLALGLAHGDPDWKDQYRTLLRIVRGDTEEEAAVNRAERRIRKATSETQFFVVPLSEDIFLPPTDRRSAAILPPAQPLSRRTPAAGGDDLLSLRERAAGELLAEFREPPQEK</sequence>
<gene>
    <name evidence="1" type="ORF">ACFHYQ_24800</name>
</gene>